<keyword evidence="8" id="KW-0175">Coiled coil</keyword>
<proteinExistence type="predicted"/>
<protein>
    <recommendedName>
        <fullName evidence="11">Cyclic nucleotide-binding domain-containing protein</fullName>
    </recommendedName>
</protein>
<evidence type="ECO:0000256" key="8">
    <source>
        <dbReference type="SAM" id="Coils"/>
    </source>
</evidence>
<dbReference type="InterPro" id="IPR003938">
    <property type="entry name" value="K_chnl_volt-dep_EAG/ELK/ERG"/>
</dbReference>
<accession>A0AAD2D0K6</accession>
<name>A0AAD2D0K6_EUPCR</name>
<keyword evidence="5" id="KW-0406">Ion transport</keyword>
<dbReference type="GO" id="GO:0016020">
    <property type="term" value="C:membrane"/>
    <property type="evidence" value="ECO:0007669"/>
    <property type="project" value="UniProtKB-SubCell"/>
</dbReference>
<feature type="compositionally biased region" description="Polar residues" evidence="9">
    <location>
        <begin position="756"/>
        <end position="767"/>
    </location>
</feature>
<dbReference type="PROSITE" id="PS50042">
    <property type="entry name" value="CNMP_BINDING_3"/>
    <property type="match status" value="1"/>
</dbReference>
<evidence type="ECO:0000256" key="3">
    <source>
        <dbReference type="ARBA" id="ARBA00022692"/>
    </source>
</evidence>
<evidence type="ECO:0000256" key="9">
    <source>
        <dbReference type="SAM" id="MobiDB-lite"/>
    </source>
</evidence>
<dbReference type="SUPFAM" id="SSF51206">
    <property type="entry name" value="cAMP-binding domain-like"/>
    <property type="match status" value="1"/>
</dbReference>
<evidence type="ECO:0000256" key="4">
    <source>
        <dbReference type="ARBA" id="ARBA00022989"/>
    </source>
</evidence>
<feature type="transmembrane region" description="Helical" evidence="10">
    <location>
        <begin position="301"/>
        <end position="319"/>
    </location>
</feature>
<dbReference type="PANTHER" id="PTHR47823">
    <property type="entry name" value="ION_TRANS DOMAIN-CONTAINING PROTEIN"/>
    <property type="match status" value="1"/>
</dbReference>
<dbReference type="EMBL" id="CAMPGE010017145">
    <property type="protein sequence ID" value="CAI2375652.1"/>
    <property type="molecule type" value="Genomic_DNA"/>
</dbReference>
<dbReference type="GO" id="GO:0005249">
    <property type="term" value="F:voltage-gated potassium channel activity"/>
    <property type="evidence" value="ECO:0007669"/>
    <property type="project" value="InterPro"/>
</dbReference>
<evidence type="ECO:0000256" key="5">
    <source>
        <dbReference type="ARBA" id="ARBA00023065"/>
    </source>
</evidence>
<keyword evidence="2" id="KW-0813">Transport</keyword>
<dbReference type="CDD" id="cd00038">
    <property type="entry name" value="CAP_ED"/>
    <property type="match status" value="1"/>
</dbReference>
<sequence length="870" mass="101944">MELAERDFLNKKSKEAQIVTERLYQVNSKLQPTFDLQGTDKEERSKALSQAYLEELMKIGNEEIEKFKKPLPHKEKVYKIATKGINSEDKIMLAKLMKKNTLERTQQKDAIEKIKTRIKKFKTDKKKNQAKIEKNQIEDFKDDLEEDYDDEDERTGLEDLNEEEKEERIKWLWLNLFLKAKGSALVLTTFNQLNHRILEFGTKRGIVEYDNRKDVYPWYILKPNTWFKKIWDVVVMILLVYTASYAPFRMAFITNISTSVFVFETFIDTLFVIDLLVNLFSAYENEEGRMETRFKKIFMNYLKGWLILDLIASFPFQFLDLLGAGTGGGQVNTIRKLARLPRLFRIFRVLRILKLVKIIRKSAFLEKLTMNPGIMRLITTLIIVSILVHVYACLWFLQSKLSDHSPDTWVARYSYQDTEIKIQYLTAVYWSCQLLTTVGYGDFGVGNMTEIIMNIFWMIFGVAFYSFVIGNIQSIITKMDGDTEDLVNKLKALENFKKNTGLKNSVYIRIKKYLEQNYNDLKWTMAFDEFLPESLNDEILSHIYRDTICNITFFNDIPHKNFIWSILQYLQTIKVEFGELIYLERDLAKEMYFLKTGSVKLYYKSRKIAYIEEGDYFGDIEMFYNINREFKARAANDCILLRIHKKNLVKVLDDYPQVKNNLLNTVKEKRERYYDIIIQKKLPMPEKILNVYGVPNLDSEERKILPIEDKSQTVDNKKDSPVGDNKSKKKEIKENSIKNPKSPPKESIKVPEIPQHSGSKTNLQDSQDLSRMDKALAQNLEINKEFSSSMPMQAEVTEKDVVQILENYDKDMELIESITVLSSKIMGKLLSSTNKLYNDCVEVESKNLKVEKEILNMKDCLDDLLKSQKS</sequence>
<feature type="domain" description="Cyclic nucleotide-binding" evidence="11">
    <location>
        <begin position="566"/>
        <end position="669"/>
    </location>
</feature>
<comment type="caution">
    <text evidence="12">The sequence shown here is derived from an EMBL/GenBank/DDBJ whole genome shotgun (WGS) entry which is preliminary data.</text>
</comment>
<dbReference type="Pfam" id="PF00520">
    <property type="entry name" value="Ion_trans"/>
    <property type="match status" value="1"/>
</dbReference>
<dbReference type="InterPro" id="IPR014710">
    <property type="entry name" value="RmlC-like_jellyroll"/>
</dbReference>
<dbReference type="PANTHER" id="PTHR47823:SF9">
    <property type="entry name" value="CHROMOSOME UNDETERMINED SCAFFOLD_10, WHOLE GENOME SHOTGUN SEQUENCE"/>
    <property type="match status" value="1"/>
</dbReference>
<gene>
    <name evidence="12" type="ORF">ECRASSUSDP1_LOCUS17015</name>
</gene>
<keyword evidence="13" id="KW-1185">Reference proteome</keyword>
<dbReference type="Gene3D" id="1.10.287.70">
    <property type="match status" value="1"/>
</dbReference>
<dbReference type="Gene3D" id="2.60.120.10">
    <property type="entry name" value="Jelly Rolls"/>
    <property type="match status" value="1"/>
</dbReference>
<dbReference type="FunFam" id="1.10.287.70:FF:000123">
    <property type="entry name" value="Potassium channel KAT3"/>
    <property type="match status" value="1"/>
</dbReference>
<keyword evidence="4 10" id="KW-1133">Transmembrane helix</keyword>
<evidence type="ECO:0000313" key="13">
    <source>
        <dbReference type="Proteomes" id="UP001295684"/>
    </source>
</evidence>
<feature type="coiled-coil region" evidence="8">
    <location>
        <begin position="127"/>
        <end position="154"/>
    </location>
</feature>
<feature type="region of interest" description="Disordered" evidence="9">
    <location>
        <begin position="704"/>
        <end position="768"/>
    </location>
</feature>
<dbReference type="InterPro" id="IPR018490">
    <property type="entry name" value="cNMP-bd_dom_sf"/>
</dbReference>
<feature type="transmembrane region" description="Helical" evidence="10">
    <location>
        <begin position="377"/>
        <end position="397"/>
    </location>
</feature>
<dbReference type="SMART" id="SM00100">
    <property type="entry name" value="cNMP"/>
    <property type="match status" value="1"/>
</dbReference>
<evidence type="ECO:0000256" key="6">
    <source>
        <dbReference type="ARBA" id="ARBA00023136"/>
    </source>
</evidence>
<dbReference type="PRINTS" id="PR01463">
    <property type="entry name" value="EAGCHANLFMLY"/>
</dbReference>
<feature type="transmembrane region" description="Helical" evidence="10">
    <location>
        <begin position="260"/>
        <end position="280"/>
    </location>
</feature>
<evidence type="ECO:0000256" key="7">
    <source>
        <dbReference type="ARBA" id="ARBA00023303"/>
    </source>
</evidence>
<evidence type="ECO:0000259" key="11">
    <source>
        <dbReference type="PROSITE" id="PS50042"/>
    </source>
</evidence>
<evidence type="ECO:0000256" key="10">
    <source>
        <dbReference type="SAM" id="Phobius"/>
    </source>
</evidence>
<dbReference type="InterPro" id="IPR000595">
    <property type="entry name" value="cNMP-bd_dom"/>
</dbReference>
<comment type="subcellular location">
    <subcellularLocation>
        <location evidence="1">Membrane</location>
        <topology evidence="1">Multi-pass membrane protein</topology>
    </subcellularLocation>
</comment>
<feature type="compositionally biased region" description="Basic and acidic residues" evidence="9">
    <location>
        <begin position="704"/>
        <end position="721"/>
    </location>
</feature>
<evidence type="ECO:0000256" key="1">
    <source>
        <dbReference type="ARBA" id="ARBA00004141"/>
    </source>
</evidence>
<keyword evidence="3 10" id="KW-0812">Transmembrane</keyword>
<organism evidence="12 13">
    <name type="scientific">Euplotes crassus</name>
    <dbReference type="NCBI Taxonomy" id="5936"/>
    <lineage>
        <taxon>Eukaryota</taxon>
        <taxon>Sar</taxon>
        <taxon>Alveolata</taxon>
        <taxon>Ciliophora</taxon>
        <taxon>Intramacronucleata</taxon>
        <taxon>Spirotrichea</taxon>
        <taxon>Hypotrichia</taxon>
        <taxon>Euplotida</taxon>
        <taxon>Euplotidae</taxon>
        <taxon>Moneuplotes</taxon>
    </lineage>
</organism>
<keyword evidence="6 10" id="KW-0472">Membrane</keyword>
<dbReference type="InterPro" id="IPR005821">
    <property type="entry name" value="Ion_trans_dom"/>
</dbReference>
<feature type="transmembrane region" description="Helical" evidence="10">
    <location>
        <begin position="230"/>
        <end position="248"/>
    </location>
</feature>
<dbReference type="AlphaFoldDB" id="A0AAD2D0K6"/>
<feature type="transmembrane region" description="Helical" evidence="10">
    <location>
        <begin position="451"/>
        <end position="469"/>
    </location>
</feature>
<dbReference type="Pfam" id="PF00027">
    <property type="entry name" value="cNMP_binding"/>
    <property type="match status" value="1"/>
</dbReference>
<dbReference type="SUPFAM" id="SSF81324">
    <property type="entry name" value="Voltage-gated potassium channels"/>
    <property type="match status" value="1"/>
</dbReference>
<keyword evidence="7" id="KW-0407">Ion channel</keyword>
<evidence type="ECO:0000256" key="2">
    <source>
        <dbReference type="ARBA" id="ARBA00022448"/>
    </source>
</evidence>
<dbReference type="Proteomes" id="UP001295684">
    <property type="component" value="Unassembled WGS sequence"/>
</dbReference>
<reference evidence="12" key="1">
    <citation type="submission" date="2023-07" db="EMBL/GenBank/DDBJ databases">
        <authorList>
            <consortium name="AG Swart"/>
            <person name="Singh M."/>
            <person name="Singh A."/>
            <person name="Seah K."/>
            <person name="Emmerich C."/>
        </authorList>
    </citation>
    <scope>NUCLEOTIDE SEQUENCE</scope>
    <source>
        <strain evidence="12">DP1</strain>
    </source>
</reference>
<evidence type="ECO:0000313" key="12">
    <source>
        <dbReference type="EMBL" id="CAI2375652.1"/>
    </source>
</evidence>